<feature type="transmembrane region" description="Helical" evidence="2">
    <location>
        <begin position="44"/>
        <end position="62"/>
    </location>
</feature>
<proteinExistence type="predicted"/>
<evidence type="ECO:0000256" key="1">
    <source>
        <dbReference type="SAM" id="MobiDB-lite"/>
    </source>
</evidence>
<dbReference type="RefSeq" id="WP_231602701.1">
    <property type="nucleotide sequence ID" value="NZ_SJPM01000001.1"/>
</dbReference>
<feature type="region of interest" description="Disordered" evidence="1">
    <location>
        <begin position="71"/>
        <end position="138"/>
    </location>
</feature>
<evidence type="ECO:0000313" key="3">
    <source>
        <dbReference type="EMBL" id="TWU04006.1"/>
    </source>
</evidence>
<feature type="region of interest" description="Disordered" evidence="1">
    <location>
        <begin position="161"/>
        <end position="185"/>
    </location>
</feature>
<gene>
    <name evidence="3" type="ORF">Pla100_09420</name>
</gene>
<feature type="compositionally biased region" description="Low complexity" evidence="1">
    <location>
        <begin position="99"/>
        <end position="118"/>
    </location>
</feature>
<keyword evidence="2" id="KW-1133">Transmembrane helix</keyword>
<comment type="caution">
    <text evidence="3">The sequence shown here is derived from an EMBL/GenBank/DDBJ whole genome shotgun (WGS) entry which is preliminary data.</text>
</comment>
<accession>A0A5C6AYE9</accession>
<dbReference type="EMBL" id="SJPM01000001">
    <property type="protein sequence ID" value="TWU04006.1"/>
    <property type="molecule type" value="Genomic_DNA"/>
</dbReference>
<sequence length="591" mass="61769">MRLQVDDAAIIGPFSRAGANCLPTRSKDRTSQRRRATGLPIGRGSRSIAAFAFGIVGFFYWIPTPQPTWGQSGYGTAPQTNLSPIGPTNQGAPFNSGGFSNPASGFPSASPFPSTAPSGLAPSGLAQTTNPSFDPYAVQPGGSMFGGASINPLAPSPYASGPTTFAPSGSNFGSPGTASLGSPVGGNPSYPNGSLLGGLFSGNWFRGNSNPTGVYQGAGYPTGALVPFGTPSASASTYSAPSIYGSAPPQGGFFGAPVGNATYGSPYAGDAFGGGVGDPFPASAYPSGSPTSLFPGGISGAGGFGSGGALFPGGLFPSGGIGGYQLLHGPRLRHTYISGGDGDDEVGLNQTDASIGFAFGNFFYSNRPLYVVPSFSLYLFDGPVTTAGSPADLPGNAYAGFIDFGWQTDPNQIIGGELGVRVGAYTDFDTFNDDSIRVMGKGLVSFRLTPASTLKAGVYYLDRQSIKLLPAGGLLWQPDPYTRFDIFFPEPKFAKYWRTIGTQDVWWYLAGEYGGDSWTVTRASNLEERVDINQIGVTFGFEWGRSDLIRTGQRRAFLEAGVVFDRELNYEVSPHDRDLNEAFMFRGGWGY</sequence>
<keyword evidence="2" id="KW-0812">Transmembrane</keyword>
<evidence type="ECO:0000256" key="2">
    <source>
        <dbReference type="SAM" id="Phobius"/>
    </source>
</evidence>
<keyword evidence="2" id="KW-0472">Membrane</keyword>
<feature type="compositionally biased region" description="Polar residues" evidence="1">
    <location>
        <begin position="161"/>
        <end position="180"/>
    </location>
</feature>
<protein>
    <submittedName>
        <fullName evidence="3">Uncharacterized protein</fullName>
    </submittedName>
</protein>
<name>A0A5C6AYE9_9BACT</name>
<reference evidence="3 4" key="1">
    <citation type="submission" date="2019-02" db="EMBL/GenBank/DDBJ databases">
        <title>Deep-cultivation of Planctomycetes and their phenomic and genomic characterization uncovers novel biology.</title>
        <authorList>
            <person name="Wiegand S."/>
            <person name="Jogler M."/>
            <person name="Boedeker C."/>
            <person name="Pinto D."/>
            <person name="Vollmers J."/>
            <person name="Rivas-Marin E."/>
            <person name="Kohn T."/>
            <person name="Peeters S.H."/>
            <person name="Heuer A."/>
            <person name="Rast P."/>
            <person name="Oberbeckmann S."/>
            <person name="Bunk B."/>
            <person name="Jeske O."/>
            <person name="Meyerdierks A."/>
            <person name="Storesund J.E."/>
            <person name="Kallscheuer N."/>
            <person name="Luecker S."/>
            <person name="Lage O.M."/>
            <person name="Pohl T."/>
            <person name="Merkel B.J."/>
            <person name="Hornburger P."/>
            <person name="Mueller R.-W."/>
            <person name="Bruemmer F."/>
            <person name="Labrenz M."/>
            <person name="Spormann A.M."/>
            <person name="Op Den Camp H."/>
            <person name="Overmann J."/>
            <person name="Amann R."/>
            <person name="Jetten M.S.M."/>
            <person name="Mascher T."/>
            <person name="Medema M.H."/>
            <person name="Devos D.P."/>
            <person name="Kaster A.-K."/>
            <person name="Ovreas L."/>
            <person name="Rohde M."/>
            <person name="Galperin M.Y."/>
            <person name="Jogler C."/>
        </authorList>
    </citation>
    <scope>NUCLEOTIDE SEQUENCE [LARGE SCALE GENOMIC DNA]</scope>
    <source>
        <strain evidence="3 4">Pla100</strain>
    </source>
</reference>
<dbReference type="AlphaFoldDB" id="A0A5C6AYE9"/>
<dbReference type="Proteomes" id="UP000316213">
    <property type="component" value="Unassembled WGS sequence"/>
</dbReference>
<evidence type="ECO:0000313" key="4">
    <source>
        <dbReference type="Proteomes" id="UP000316213"/>
    </source>
</evidence>
<feature type="compositionally biased region" description="Polar residues" evidence="1">
    <location>
        <begin position="77"/>
        <end position="93"/>
    </location>
</feature>
<organism evidence="3 4">
    <name type="scientific">Neorhodopirellula pilleata</name>
    <dbReference type="NCBI Taxonomy" id="2714738"/>
    <lineage>
        <taxon>Bacteria</taxon>
        <taxon>Pseudomonadati</taxon>
        <taxon>Planctomycetota</taxon>
        <taxon>Planctomycetia</taxon>
        <taxon>Pirellulales</taxon>
        <taxon>Pirellulaceae</taxon>
        <taxon>Neorhodopirellula</taxon>
    </lineage>
</organism>
<keyword evidence="4" id="KW-1185">Reference proteome</keyword>